<dbReference type="InterPro" id="IPR003689">
    <property type="entry name" value="ZIP"/>
</dbReference>
<evidence type="ECO:0000256" key="1">
    <source>
        <dbReference type="ARBA" id="ARBA00004141"/>
    </source>
</evidence>
<keyword evidence="2 6" id="KW-0812">Transmembrane</keyword>
<feature type="transmembrane region" description="Helical" evidence="6">
    <location>
        <begin position="392"/>
        <end position="415"/>
    </location>
</feature>
<keyword evidence="3 6" id="KW-1133">Transmembrane helix</keyword>
<evidence type="ECO:0000256" key="5">
    <source>
        <dbReference type="SAM" id="MobiDB-lite"/>
    </source>
</evidence>
<organism evidence="7 8">
    <name type="scientific">Ceratocystis pirilliformis</name>
    <dbReference type="NCBI Taxonomy" id="259994"/>
    <lineage>
        <taxon>Eukaryota</taxon>
        <taxon>Fungi</taxon>
        <taxon>Dikarya</taxon>
        <taxon>Ascomycota</taxon>
        <taxon>Pezizomycotina</taxon>
        <taxon>Sordariomycetes</taxon>
        <taxon>Hypocreomycetidae</taxon>
        <taxon>Microascales</taxon>
        <taxon>Ceratocystidaceae</taxon>
        <taxon>Ceratocystis</taxon>
    </lineage>
</organism>
<accession>A0ABR3YV16</accession>
<reference evidence="7 8" key="1">
    <citation type="journal article" date="2024" name="IMA Fungus">
        <title>IMA Genome - F19 : A genome assembly and annotation guide to empower mycologists, including annotated draft genome sequences of Ceratocystis pirilliformis, Diaporthe australafricana, Fusarium ophioides, Paecilomyces lecythidis, and Sporothrix stenoceras.</title>
        <authorList>
            <person name="Aylward J."/>
            <person name="Wilson A.M."/>
            <person name="Visagie C.M."/>
            <person name="Spraker J."/>
            <person name="Barnes I."/>
            <person name="Buitendag C."/>
            <person name="Ceriani C."/>
            <person name="Del Mar Angel L."/>
            <person name="du Plessis D."/>
            <person name="Fuchs T."/>
            <person name="Gasser K."/>
            <person name="Kramer D."/>
            <person name="Li W."/>
            <person name="Munsamy K."/>
            <person name="Piso A."/>
            <person name="Price J.L."/>
            <person name="Sonnekus B."/>
            <person name="Thomas C."/>
            <person name="van der Nest A."/>
            <person name="van Dijk A."/>
            <person name="van Heerden A."/>
            <person name="van Vuuren N."/>
            <person name="Yilmaz N."/>
            <person name="Duong T.A."/>
            <person name="van der Merwe N.A."/>
            <person name="Wingfield M.J."/>
            <person name="Wingfield B.D."/>
        </authorList>
    </citation>
    <scope>NUCLEOTIDE SEQUENCE [LARGE SCALE GENOMIC DNA]</scope>
    <source>
        <strain evidence="7 8">CMW 12675</strain>
    </source>
</reference>
<keyword evidence="4 6" id="KW-0472">Membrane</keyword>
<dbReference type="Proteomes" id="UP001583280">
    <property type="component" value="Unassembled WGS sequence"/>
</dbReference>
<feature type="compositionally biased region" description="Basic residues" evidence="5">
    <location>
        <begin position="223"/>
        <end position="233"/>
    </location>
</feature>
<evidence type="ECO:0000313" key="8">
    <source>
        <dbReference type="Proteomes" id="UP001583280"/>
    </source>
</evidence>
<feature type="region of interest" description="Disordered" evidence="5">
    <location>
        <begin position="220"/>
        <end position="320"/>
    </location>
</feature>
<dbReference type="Pfam" id="PF02535">
    <property type="entry name" value="Zip"/>
    <property type="match status" value="1"/>
</dbReference>
<feature type="transmembrane region" description="Helical" evidence="6">
    <location>
        <begin position="97"/>
        <end position="116"/>
    </location>
</feature>
<feature type="compositionally biased region" description="Basic residues" evidence="5">
    <location>
        <begin position="248"/>
        <end position="261"/>
    </location>
</feature>
<dbReference type="PANTHER" id="PTHR11040">
    <property type="entry name" value="ZINC/IRON TRANSPORTER"/>
    <property type="match status" value="1"/>
</dbReference>
<feature type="compositionally biased region" description="Low complexity" evidence="5">
    <location>
        <begin position="276"/>
        <end position="288"/>
    </location>
</feature>
<evidence type="ECO:0000256" key="3">
    <source>
        <dbReference type="ARBA" id="ARBA00022989"/>
    </source>
</evidence>
<feature type="transmembrane region" description="Helical" evidence="6">
    <location>
        <begin position="15"/>
        <end position="35"/>
    </location>
</feature>
<keyword evidence="8" id="KW-1185">Reference proteome</keyword>
<evidence type="ECO:0000256" key="6">
    <source>
        <dbReference type="SAM" id="Phobius"/>
    </source>
</evidence>
<comment type="caution">
    <text evidence="7">The sequence shown here is derived from an EMBL/GenBank/DDBJ whole genome shotgun (WGS) entry which is preliminary data.</text>
</comment>
<feature type="transmembrane region" description="Helical" evidence="6">
    <location>
        <begin position="458"/>
        <end position="477"/>
    </location>
</feature>
<evidence type="ECO:0000313" key="7">
    <source>
        <dbReference type="EMBL" id="KAL1891675.1"/>
    </source>
</evidence>
<feature type="transmembrane region" description="Helical" evidence="6">
    <location>
        <begin position="427"/>
        <end position="446"/>
    </location>
</feature>
<feature type="transmembrane region" description="Helical" evidence="6">
    <location>
        <begin position="56"/>
        <end position="77"/>
    </location>
</feature>
<dbReference type="EMBL" id="JAWDJO010000148">
    <property type="protein sequence ID" value="KAL1891675.1"/>
    <property type="molecule type" value="Genomic_DNA"/>
</dbReference>
<evidence type="ECO:0000256" key="4">
    <source>
        <dbReference type="ARBA" id="ARBA00023136"/>
    </source>
</evidence>
<comment type="subcellular location">
    <subcellularLocation>
        <location evidence="1">Membrane</location>
        <topology evidence="1">Multi-pass membrane protein</topology>
    </subcellularLocation>
</comment>
<feature type="region of interest" description="Disordered" evidence="5">
    <location>
        <begin position="128"/>
        <end position="180"/>
    </location>
</feature>
<gene>
    <name evidence="7" type="primary">ZRT3</name>
    <name evidence="7" type="ORF">Cpir12675_004861</name>
</gene>
<evidence type="ECO:0000256" key="2">
    <source>
        <dbReference type="ARBA" id="ARBA00022692"/>
    </source>
</evidence>
<name>A0ABR3YV16_9PEZI</name>
<proteinExistence type="predicted"/>
<sequence length="479" mass="51190">MGITPNADLSNDTRGWIMCIVSALACVLGASIICVDLLTAHVPRWRSFRIQQSDTFLAASLSLSFGVMIFSSLFSILPSSRKYLESSGLSDTSAGLAMISSFGIGVVGIGAVSRFLHHFMPSHVVECDHEHGETETESETASSAVCHSHTSSDPPAHPHPLSRPPSETTPLLSRDFIAPSRPADGVRAQVMSFIQDTKANCDQTGPCYGYRDPCGNTCFKIRGQGKKKGRRMPQRGYSDRSHSSSLSHSHKSSRRPSRAPRPKPIAVDSPALAHMHSPLLSPSISPSLSPSPCPSPRPSRSHSHGHSHNSNDLEAQQHHHHVPTTPFLSIGLQTSIAIGLHKFPEGFITFATNHANPALGLSVFLALLVHNIAEGFSLALPLYLAVNSRPRAILWSALLGGLSQPLGAGVAALWFRLASSAPSDGMYGLLFATTAGIMVGVGLQLFSEGLALRHDRDICAWFAFVGMALMGVSGCLVSH</sequence>
<protein>
    <submittedName>
        <fullName evidence="7">Zinc transporter</fullName>
    </submittedName>
</protein>
<dbReference type="PANTHER" id="PTHR11040:SF210">
    <property type="entry name" value="ZINC-REGULATED TRANSPORTER 3"/>
    <property type="match status" value="1"/>
</dbReference>